<keyword evidence="3" id="KW-0408">Iron</keyword>
<evidence type="ECO:0000313" key="7">
    <source>
        <dbReference type="EMBL" id="MBG3877037.1"/>
    </source>
</evidence>
<dbReference type="InterPro" id="IPR017896">
    <property type="entry name" value="4Fe4S_Fe-S-bd"/>
</dbReference>
<dbReference type="Proteomes" id="UP001194469">
    <property type="component" value="Unassembled WGS sequence"/>
</dbReference>
<dbReference type="Gene3D" id="1.10.1060.10">
    <property type="entry name" value="Alpha-helical ferredoxin"/>
    <property type="match status" value="1"/>
</dbReference>
<sequence>MPVLKGKELRVVGFLCNWCSYGGADTAGVGRFSQPTDLRIIRVPCSGRVDPMFVVKALLGGADGVLVSGCHPRDCHYSQGNFYARRRLETLKTFLPALGIDPDRFQYTWVSASEGQRWKNVVSNFVEKVHQLGHAPRIEEAAPYLPLAAGGDTPRAPLRPPLRPLSYPAAGTLAASLEQLREKIRAALPELDCVIGWQQGFDTLHATPLFMRKPEDVDKLTWGPLNVHNLATYLPQFKNRKVGVVVKGCDSRSVIELLQEKLVEPDNVRVFGMACEGVVDMTRVQRALDGTGNADGAMCADTAPSSVGVDGDNLSFEGEAPARLKLADVVAEKCRTCDTPVPLLGDVAEGNASAPAGPAPDAPPSLEALDAMTPEQRRGFWRAQMDRCLRCYACRNACPMCVCRDHCIAESRDPHWTTQEGNVREKLQFQVIHALHLAGRCTECGECQRACPVNIPVLSLKQWMNRSVRTLFDYRAGVDVNAVPPLLAFAVEEKNIKEHGL</sequence>
<dbReference type="EMBL" id="VRYY01000212">
    <property type="protein sequence ID" value="MBG3877037.1"/>
    <property type="molecule type" value="Genomic_DNA"/>
</dbReference>
<dbReference type="InterPro" id="IPR017900">
    <property type="entry name" value="4Fe4S_Fe_S_CS"/>
</dbReference>
<evidence type="ECO:0000256" key="5">
    <source>
        <dbReference type="SAM" id="MobiDB-lite"/>
    </source>
</evidence>
<keyword evidence="4" id="KW-0411">Iron-sulfur</keyword>
<feature type="region of interest" description="Disordered" evidence="5">
    <location>
        <begin position="348"/>
        <end position="367"/>
    </location>
</feature>
<dbReference type="PROSITE" id="PS00198">
    <property type="entry name" value="4FE4S_FER_1"/>
    <property type="match status" value="1"/>
</dbReference>
<gene>
    <name evidence="7" type="ORF">FVW20_08430</name>
</gene>
<reference evidence="7 8" key="1">
    <citation type="submission" date="2019-08" db="EMBL/GenBank/DDBJ databases">
        <authorList>
            <person name="Luo N."/>
        </authorList>
    </citation>
    <scope>NUCLEOTIDE SEQUENCE [LARGE SCALE GENOMIC DNA]</scope>
    <source>
        <strain evidence="7 8">NCIMB 9442</strain>
    </source>
</reference>
<comment type="caution">
    <text evidence="7">The sequence shown here is derived from an EMBL/GenBank/DDBJ whole genome shotgun (WGS) entry which is preliminary data.</text>
</comment>
<keyword evidence="8" id="KW-1185">Reference proteome</keyword>
<dbReference type="Pfam" id="PF13183">
    <property type="entry name" value="Fer4_8"/>
    <property type="match status" value="1"/>
</dbReference>
<proteinExistence type="predicted"/>
<evidence type="ECO:0000313" key="8">
    <source>
        <dbReference type="Proteomes" id="UP001194469"/>
    </source>
</evidence>
<protein>
    <submittedName>
        <fullName evidence="7">Hydrogenase iron-sulfur subunit</fullName>
    </submittedName>
</protein>
<evidence type="ECO:0000256" key="3">
    <source>
        <dbReference type="ARBA" id="ARBA00023004"/>
    </source>
</evidence>
<dbReference type="SUPFAM" id="SSF46548">
    <property type="entry name" value="alpha-helical ferredoxin"/>
    <property type="match status" value="1"/>
</dbReference>
<dbReference type="InterPro" id="IPR009051">
    <property type="entry name" value="Helical_ferredxn"/>
</dbReference>
<name>A0ABS0J3M4_9BACT</name>
<evidence type="ECO:0000256" key="4">
    <source>
        <dbReference type="ARBA" id="ARBA00023014"/>
    </source>
</evidence>
<dbReference type="PROSITE" id="PS51379">
    <property type="entry name" value="4FE4S_FER_2"/>
    <property type="match status" value="1"/>
</dbReference>
<keyword evidence="1" id="KW-0479">Metal-binding</keyword>
<evidence type="ECO:0000256" key="1">
    <source>
        <dbReference type="ARBA" id="ARBA00022723"/>
    </source>
</evidence>
<evidence type="ECO:0000256" key="2">
    <source>
        <dbReference type="ARBA" id="ARBA00023002"/>
    </source>
</evidence>
<accession>A0ABS0J3M4</accession>
<keyword evidence="2" id="KW-0560">Oxidoreductase</keyword>
<organism evidence="7 8">
    <name type="scientific">Nitratidesulfovibrio oxamicus</name>
    <dbReference type="NCBI Taxonomy" id="32016"/>
    <lineage>
        <taxon>Bacteria</taxon>
        <taxon>Pseudomonadati</taxon>
        <taxon>Thermodesulfobacteriota</taxon>
        <taxon>Desulfovibrionia</taxon>
        <taxon>Desulfovibrionales</taxon>
        <taxon>Desulfovibrionaceae</taxon>
        <taxon>Nitratidesulfovibrio</taxon>
    </lineage>
</organism>
<feature type="domain" description="4Fe-4S ferredoxin-type" evidence="6">
    <location>
        <begin position="432"/>
        <end position="461"/>
    </location>
</feature>
<dbReference type="InterPro" id="IPR003813">
    <property type="entry name" value="MvhD/FlpD"/>
</dbReference>
<dbReference type="Pfam" id="PF02662">
    <property type="entry name" value="FlpD"/>
    <property type="match status" value="1"/>
</dbReference>
<evidence type="ECO:0000259" key="6">
    <source>
        <dbReference type="PROSITE" id="PS51379"/>
    </source>
</evidence>
<dbReference type="RefSeq" id="WP_196609074.1">
    <property type="nucleotide sequence ID" value="NZ_VRYY01000212.1"/>
</dbReference>